<keyword evidence="2" id="KW-1185">Reference proteome</keyword>
<proteinExistence type="predicted"/>
<reference evidence="1" key="1">
    <citation type="submission" date="2022-11" db="EMBL/GenBank/DDBJ databases">
        <title>Centuries of genome instability and evolution in soft-shell clam transmissible cancer (bioRxiv).</title>
        <authorList>
            <person name="Hart S.F.M."/>
            <person name="Yonemitsu M.A."/>
            <person name="Giersch R.M."/>
            <person name="Beal B.F."/>
            <person name="Arriagada G."/>
            <person name="Davis B.W."/>
            <person name="Ostrander E.A."/>
            <person name="Goff S.P."/>
            <person name="Metzger M.J."/>
        </authorList>
    </citation>
    <scope>NUCLEOTIDE SEQUENCE</scope>
    <source>
        <strain evidence="1">MELC-2E11</strain>
        <tissue evidence="1">Siphon/mantle</tissue>
    </source>
</reference>
<evidence type="ECO:0000313" key="1">
    <source>
        <dbReference type="EMBL" id="WAR17665.1"/>
    </source>
</evidence>
<gene>
    <name evidence="1" type="ORF">MAR_032259</name>
</gene>
<organism evidence="1 2">
    <name type="scientific">Mya arenaria</name>
    <name type="common">Soft-shell clam</name>
    <dbReference type="NCBI Taxonomy" id="6604"/>
    <lineage>
        <taxon>Eukaryota</taxon>
        <taxon>Metazoa</taxon>
        <taxon>Spiralia</taxon>
        <taxon>Lophotrochozoa</taxon>
        <taxon>Mollusca</taxon>
        <taxon>Bivalvia</taxon>
        <taxon>Autobranchia</taxon>
        <taxon>Heteroconchia</taxon>
        <taxon>Euheterodonta</taxon>
        <taxon>Imparidentia</taxon>
        <taxon>Neoheterodontei</taxon>
        <taxon>Myida</taxon>
        <taxon>Myoidea</taxon>
        <taxon>Myidae</taxon>
        <taxon>Mya</taxon>
    </lineage>
</organism>
<protein>
    <submittedName>
        <fullName evidence="1">Uncharacterized protein</fullName>
    </submittedName>
</protein>
<sequence>MSKSIEHSSEIHLDQREIERAYEQLQRQTSGETNRNIDDTYAVLSI</sequence>
<accession>A0ABY7F6V7</accession>
<name>A0ABY7F6V7_MYAAR</name>
<evidence type="ECO:0000313" key="2">
    <source>
        <dbReference type="Proteomes" id="UP001164746"/>
    </source>
</evidence>
<dbReference type="Proteomes" id="UP001164746">
    <property type="component" value="Chromosome 10"/>
</dbReference>
<dbReference type="EMBL" id="CP111021">
    <property type="protein sequence ID" value="WAR17665.1"/>
    <property type="molecule type" value="Genomic_DNA"/>
</dbReference>